<sequence length="142" mass="15645">MFRECSPSYGREISSDGRMGSVRNFPGMLFTPDTDDHKFAPKAARFLGKALLSWNSKSPPYAGWSSSPNFTEMLLKGLDHPKFVSGRSIFRECPSLEPGNPPAHRIREKRRDFPAGKGALSEKLDAAAPFREGSETGPLTAE</sequence>
<dbReference type="Proteomes" id="UP000286235">
    <property type="component" value="Unassembled WGS sequence"/>
</dbReference>
<evidence type="ECO:0000313" key="3">
    <source>
        <dbReference type="Proteomes" id="UP000286235"/>
    </source>
</evidence>
<dbReference type="AlphaFoldDB" id="A0A420VBL2"/>
<feature type="compositionally biased region" description="Basic and acidic residues" evidence="1">
    <location>
        <begin position="109"/>
        <end position="125"/>
    </location>
</feature>
<comment type="caution">
    <text evidence="2">The sequence shown here is derived from an EMBL/GenBank/DDBJ whole genome shotgun (WGS) entry which is preliminary data.</text>
</comment>
<keyword evidence="3" id="KW-1185">Reference proteome</keyword>
<organism evidence="2 3">
    <name type="scientific">Caldibacillus debilis GB1</name>
    <dbReference type="NCBI Taxonomy" id="1339248"/>
    <lineage>
        <taxon>Bacteria</taxon>
        <taxon>Bacillati</taxon>
        <taxon>Bacillota</taxon>
        <taxon>Bacilli</taxon>
        <taxon>Bacillales</taxon>
        <taxon>Bacillaceae</taxon>
        <taxon>Caldibacillus</taxon>
    </lineage>
</organism>
<name>A0A420VBL2_9BACI</name>
<evidence type="ECO:0000256" key="1">
    <source>
        <dbReference type="SAM" id="MobiDB-lite"/>
    </source>
</evidence>
<reference evidence="2 3" key="1">
    <citation type="submission" date="2013-12" db="EMBL/GenBank/DDBJ databases">
        <title>Genome and proteome characterization of Caldibacillus debilis GB1 derived from a cellulolytic aero-tolerant co-culture.</title>
        <authorList>
            <person name="Wushke S.T."/>
            <person name="Zhang X."/>
            <person name="Fristensky B."/>
            <person name="Wilkins J.A."/>
            <person name="Levin D.B."/>
            <person name="Sparling R."/>
        </authorList>
    </citation>
    <scope>NUCLEOTIDE SEQUENCE [LARGE SCALE GENOMIC DNA]</scope>
    <source>
        <strain evidence="2 3">GB1</strain>
    </source>
</reference>
<proteinExistence type="predicted"/>
<protein>
    <submittedName>
        <fullName evidence="2">Uncharacterized protein</fullName>
    </submittedName>
</protein>
<dbReference type="EMBL" id="AZRV01000048">
    <property type="protein sequence ID" value="RKO60898.1"/>
    <property type="molecule type" value="Genomic_DNA"/>
</dbReference>
<evidence type="ECO:0000313" key="2">
    <source>
        <dbReference type="EMBL" id="RKO60898.1"/>
    </source>
</evidence>
<feature type="region of interest" description="Disordered" evidence="1">
    <location>
        <begin position="94"/>
        <end position="142"/>
    </location>
</feature>
<accession>A0A420VBL2</accession>
<gene>
    <name evidence="2" type="ORF">Cdeb_02059</name>
</gene>